<evidence type="ECO:0000313" key="3">
    <source>
        <dbReference type="Proteomes" id="UP000494108"/>
    </source>
</evidence>
<accession>A0A6S6ZSV5</accession>
<gene>
    <name evidence="2" type="ORF">LMG3431_01430</name>
</gene>
<dbReference type="AlphaFoldDB" id="A0A6S6ZSV5"/>
<evidence type="ECO:0000256" key="1">
    <source>
        <dbReference type="SAM" id="MobiDB-lite"/>
    </source>
</evidence>
<evidence type="ECO:0000313" key="2">
    <source>
        <dbReference type="EMBL" id="CAB3634832.1"/>
    </source>
</evidence>
<dbReference type="EMBL" id="CADIJX010000002">
    <property type="protein sequence ID" value="CAB3634832.1"/>
    <property type="molecule type" value="Genomic_DNA"/>
</dbReference>
<feature type="region of interest" description="Disordered" evidence="1">
    <location>
        <begin position="1"/>
        <end position="61"/>
    </location>
</feature>
<organism evidence="2 3">
    <name type="scientific">Achromobacter pestifer</name>
    <dbReference type="NCBI Taxonomy" id="1353889"/>
    <lineage>
        <taxon>Bacteria</taxon>
        <taxon>Pseudomonadati</taxon>
        <taxon>Pseudomonadota</taxon>
        <taxon>Betaproteobacteria</taxon>
        <taxon>Burkholderiales</taxon>
        <taxon>Alcaligenaceae</taxon>
        <taxon>Achromobacter</taxon>
    </lineage>
</organism>
<protein>
    <submittedName>
        <fullName evidence="2">Uncharacterized protein</fullName>
    </submittedName>
</protein>
<dbReference type="RefSeq" id="WP_175173783.1">
    <property type="nucleotide sequence ID" value="NZ_CADIJX010000002.1"/>
</dbReference>
<sequence length="61" mass="6546">MEKMEPTIPEDDTEHQIQPLGTNEISIVSGGAAGKKPAIIATPQPQRGNAGTAPRSNFYQR</sequence>
<proteinExistence type="predicted"/>
<reference evidence="2 3" key="1">
    <citation type="submission" date="2020-04" db="EMBL/GenBank/DDBJ databases">
        <authorList>
            <person name="De Canck E."/>
        </authorList>
    </citation>
    <scope>NUCLEOTIDE SEQUENCE [LARGE SCALE GENOMIC DNA]</scope>
    <source>
        <strain evidence="2 3">LMG 3431</strain>
    </source>
</reference>
<name>A0A6S6ZSV5_9BURK</name>
<dbReference type="Proteomes" id="UP000494108">
    <property type="component" value="Unassembled WGS sequence"/>
</dbReference>
<keyword evidence="3" id="KW-1185">Reference proteome</keyword>
<feature type="compositionally biased region" description="Polar residues" evidence="1">
    <location>
        <begin position="43"/>
        <end position="61"/>
    </location>
</feature>